<dbReference type="Proteomes" id="UP000522163">
    <property type="component" value="Unassembled WGS sequence"/>
</dbReference>
<dbReference type="EMBL" id="JABZRA010000096">
    <property type="protein sequence ID" value="MBF1273139.1"/>
    <property type="molecule type" value="Genomic_DNA"/>
</dbReference>
<dbReference type="SUPFAM" id="SSF52540">
    <property type="entry name" value="P-loop containing nucleoside triphosphate hydrolases"/>
    <property type="match status" value="1"/>
</dbReference>
<evidence type="ECO:0000259" key="1">
    <source>
        <dbReference type="Pfam" id="PF13304"/>
    </source>
</evidence>
<dbReference type="GeneID" id="85015796"/>
<gene>
    <name evidence="2" type="ORF">HNQ46_002283</name>
    <name evidence="3" type="ORF">HXM90_06950</name>
</gene>
<dbReference type="PANTHER" id="PTHR32182:SF22">
    <property type="entry name" value="ATP-DEPENDENT ENDONUCLEASE, OLD FAMILY-RELATED"/>
    <property type="match status" value="1"/>
</dbReference>
<organism evidence="2 4">
    <name type="scientific">Oribacterium sinus</name>
    <dbReference type="NCBI Taxonomy" id="237576"/>
    <lineage>
        <taxon>Bacteria</taxon>
        <taxon>Bacillati</taxon>
        <taxon>Bacillota</taxon>
        <taxon>Clostridia</taxon>
        <taxon>Lachnospirales</taxon>
        <taxon>Lachnospiraceae</taxon>
        <taxon>Oribacterium</taxon>
    </lineage>
</organism>
<dbReference type="Pfam" id="PF13304">
    <property type="entry name" value="AAA_21"/>
    <property type="match status" value="1"/>
</dbReference>
<comment type="caution">
    <text evidence="2">The sequence shown here is derived from an EMBL/GenBank/DDBJ whole genome shotgun (WGS) entry which is preliminary data.</text>
</comment>
<name>A0A7W9W3F3_9FIRM</name>
<dbReference type="AlphaFoldDB" id="A0A7W9W3F3"/>
<evidence type="ECO:0000313" key="3">
    <source>
        <dbReference type="EMBL" id="MBF1273139.1"/>
    </source>
</evidence>
<dbReference type="InterPro" id="IPR027417">
    <property type="entry name" value="P-loop_NTPase"/>
</dbReference>
<dbReference type="GO" id="GO:0006302">
    <property type="term" value="P:double-strand break repair"/>
    <property type="evidence" value="ECO:0007669"/>
    <property type="project" value="TreeGrafter"/>
</dbReference>
<dbReference type="Proteomes" id="UP000775770">
    <property type="component" value="Unassembled WGS sequence"/>
</dbReference>
<dbReference type="GO" id="GO:0000731">
    <property type="term" value="P:DNA synthesis involved in DNA repair"/>
    <property type="evidence" value="ECO:0007669"/>
    <property type="project" value="TreeGrafter"/>
</dbReference>
<dbReference type="GO" id="GO:0016887">
    <property type="term" value="F:ATP hydrolysis activity"/>
    <property type="evidence" value="ECO:0007669"/>
    <property type="project" value="InterPro"/>
</dbReference>
<sequence length="372" mass="43668">MKLLYVKAKNFKNCIEGYTIDLVAKSRKTAEDKEYELQEIAPDLYVYNTMAFIGKNASGKTSALELLDACYSILGDFRLEDKHYDYDGVELEIVFYHAGFIYKYECLLSTDISLSNQAIFKEEKLYRKKYYKSRIHELYEDSSFEKMDEYGTLPEDISKVFFVLEKKSTRAIYFESFGNGAETYRMIFKALKNYSIDTLVLENIMRIFDDNIEHLQSLDEHNYRLVFNGEEKYLSDSQLIYILSSGTTKGLLLYTLMVASLKEGFDLLVDEVENHFHKTLVENMISLYKDKSVNKKNASLIFTTHYCEVLDQMGRQDNIWICKSGKHVSLSNMYEDYQIRTELLKSKQYYNNAFQTAVNYEELMSLKRKLKE</sequence>
<evidence type="ECO:0000313" key="2">
    <source>
        <dbReference type="EMBL" id="MBB6042287.1"/>
    </source>
</evidence>
<keyword evidence="3" id="KW-0547">Nucleotide-binding</keyword>
<proteinExistence type="predicted"/>
<protein>
    <submittedName>
        <fullName evidence="3">ATP-binding protein</fullName>
    </submittedName>
</protein>
<dbReference type="RefSeq" id="WP_183684773.1">
    <property type="nucleotide sequence ID" value="NZ_JABZRA010000096.1"/>
</dbReference>
<dbReference type="Gene3D" id="3.40.50.300">
    <property type="entry name" value="P-loop containing nucleotide triphosphate hydrolases"/>
    <property type="match status" value="1"/>
</dbReference>
<dbReference type="PANTHER" id="PTHR32182">
    <property type="entry name" value="DNA REPLICATION AND REPAIR PROTEIN RECF"/>
    <property type="match status" value="1"/>
</dbReference>
<keyword evidence="3" id="KW-0067">ATP-binding</keyword>
<reference evidence="2 4" key="2">
    <citation type="submission" date="2020-08" db="EMBL/GenBank/DDBJ databases">
        <title>Genomic Encyclopedia of Type Strains, Phase IV (KMG-IV): sequencing the most valuable type-strain genomes for metagenomic binning, comparative biology and taxonomic classification.</title>
        <authorList>
            <person name="Goeker M."/>
        </authorList>
    </citation>
    <scope>NUCLEOTIDE SEQUENCE [LARGE SCALE GENOMIC DNA]</scope>
    <source>
        <strain evidence="2 4">DSM 17245</strain>
    </source>
</reference>
<accession>A0A7W9W3F3</accession>
<feature type="domain" description="ATPase AAA-type core" evidence="1">
    <location>
        <begin position="51"/>
        <end position="305"/>
    </location>
</feature>
<dbReference type="InterPro" id="IPR003959">
    <property type="entry name" value="ATPase_AAA_core"/>
</dbReference>
<dbReference type="EMBL" id="JACHHH010000014">
    <property type="protein sequence ID" value="MBB6042287.1"/>
    <property type="molecule type" value="Genomic_DNA"/>
</dbReference>
<evidence type="ECO:0000313" key="4">
    <source>
        <dbReference type="Proteomes" id="UP000522163"/>
    </source>
</evidence>
<reference evidence="3" key="1">
    <citation type="submission" date="2020-04" db="EMBL/GenBank/DDBJ databases">
        <title>Deep metagenomics examines the oral microbiome during advanced dental caries in children, revealing novel taxa and co-occurrences with host molecules.</title>
        <authorList>
            <person name="Baker J.L."/>
            <person name="Morton J.T."/>
            <person name="Dinis M."/>
            <person name="Alvarez R."/>
            <person name="Tran N.C."/>
            <person name="Knight R."/>
            <person name="Edlund A."/>
        </authorList>
    </citation>
    <scope>NUCLEOTIDE SEQUENCE</scope>
    <source>
        <strain evidence="3">JCVI_38_bin.19</strain>
    </source>
</reference>
<dbReference type="GO" id="GO:0005524">
    <property type="term" value="F:ATP binding"/>
    <property type="evidence" value="ECO:0007669"/>
    <property type="project" value="UniProtKB-KW"/>
</dbReference>